<accession>A0A7R7TGJ1</accession>
<evidence type="ECO:0000313" key="2">
    <source>
        <dbReference type="Proteomes" id="UP000596099"/>
    </source>
</evidence>
<organism evidence="1 2">
    <name type="scientific">Thermus thermophilus</name>
    <dbReference type="NCBI Taxonomy" id="274"/>
    <lineage>
        <taxon>Bacteria</taxon>
        <taxon>Thermotogati</taxon>
        <taxon>Deinococcota</taxon>
        <taxon>Deinococci</taxon>
        <taxon>Thermales</taxon>
        <taxon>Thermaceae</taxon>
        <taxon>Thermus</taxon>
    </lineage>
</organism>
<dbReference type="SUPFAM" id="SSF50985">
    <property type="entry name" value="RCC1/BLIP-II"/>
    <property type="match status" value="1"/>
</dbReference>
<dbReference type="InterPro" id="IPR000408">
    <property type="entry name" value="Reg_chr_condens"/>
</dbReference>
<sequence>MGYQSRATLVQVQGIAGVREATGGWDFTVIFKEDGTVWSVGANNYGQLGDGTHVDRNPIVFVAAP</sequence>
<dbReference type="PROSITE" id="PS50012">
    <property type="entry name" value="RCC1_3"/>
    <property type="match status" value="1"/>
</dbReference>
<geneLocation type="plasmid" evidence="1 2">
    <name>pHB5018b</name>
</geneLocation>
<dbReference type="AlphaFoldDB" id="A0A7R7TGJ1"/>
<dbReference type="Pfam" id="PF13540">
    <property type="entry name" value="RCC1_2"/>
    <property type="match status" value="1"/>
</dbReference>
<keyword evidence="1" id="KW-0614">Plasmid</keyword>
<protein>
    <submittedName>
        <fullName evidence="1">Uncharacterized protein</fullName>
    </submittedName>
</protein>
<dbReference type="Proteomes" id="UP000596099">
    <property type="component" value="Plasmid pHB5018b"/>
</dbReference>
<dbReference type="EMBL" id="AP024271">
    <property type="protein sequence ID" value="BCP67167.1"/>
    <property type="molecule type" value="Genomic_DNA"/>
</dbReference>
<dbReference type="Gene3D" id="2.130.10.30">
    <property type="entry name" value="Regulator of chromosome condensation 1/beta-lactamase-inhibitor protein II"/>
    <property type="match status" value="1"/>
</dbReference>
<dbReference type="InterPro" id="IPR009091">
    <property type="entry name" value="RCC1/BLIP-II"/>
</dbReference>
<reference evidence="2" key="1">
    <citation type="submission" date="2021-01" db="EMBL/GenBank/DDBJ databases">
        <title>Complete Genome Sequence of Thermus thermophilus Strain HB5018, Isolated from Mine Onsen Hot Spring.</title>
        <authorList>
            <person name="Miyazaki K."/>
            <person name="Moriya T."/>
            <person name="Nemoto N."/>
            <person name="Oshima T."/>
            <person name="Yura K."/>
            <person name="Bessho Y."/>
        </authorList>
    </citation>
    <scope>NUCLEOTIDE SEQUENCE [LARGE SCALE GENOMIC DNA]</scope>
    <source>
        <strain evidence="2">HB5018</strain>
        <plasmid evidence="2">pHB5018b</plasmid>
    </source>
</reference>
<proteinExistence type="predicted"/>
<dbReference type="RefSeq" id="WP_201351448.1">
    <property type="nucleotide sequence ID" value="NZ_AP024271.1"/>
</dbReference>
<gene>
    <name evidence="1" type="ORF">TthHB5018_b21010</name>
</gene>
<evidence type="ECO:0000313" key="1">
    <source>
        <dbReference type="EMBL" id="BCP67167.1"/>
    </source>
</evidence>
<name>A0A7R7TGJ1_THETH</name>